<feature type="region of interest" description="Disordered" evidence="11">
    <location>
        <begin position="414"/>
        <end position="486"/>
    </location>
</feature>
<evidence type="ECO:0000256" key="4">
    <source>
        <dbReference type="ARBA" id="ARBA00022679"/>
    </source>
</evidence>
<dbReference type="Gene3D" id="1.10.150.810">
    <property type="match status" value="2"/>
</dbReference>
<dbReference type="PROSITE" id="PS50173">
    <property type="entry name" value="UMUC"/>
    <property type="match status" value="1"/>
</dbReference>
<dbReference type="InterPro" id="IPR024728">
    <property type="entry name" value="PolY_HhH_motif"/>
</dbReference>
<keyword evidence="6" id="KW-0227">DNA damage</keyword>
<feature type="domain" description="UmuC" evidence="12">
    <location>
        <begin position="61"/>
        <end position="241"/>
    </location>
</feature>
<dbReference type="InterPro" id="IPR022880">
    <property type="entry name" value="DNApol_IV"/>
</dbReference>
<evidence type="ECO:0000313" key="15">
    <source>
        <dbReference type="Proteomes" id="UP001491310"/>
    </source>
</evidence>
<keyword evidence="7" id="KW-0863">Zinc-finger</keyword>
<organism evidence="14 15">
    <name type="scientific">Coccomyxa subellipsoidea</name>
    <dbReference type="NCBI Taxonomy" id="248742"/>
    <lineage>
        <taxon>Eukaryota</taxon>
        <taxon>Viridiplantae</taxon>
        <taxon>Chlorophyta</taxon>
        <taxon>core chlorophytes</taxon>
        <taxon>Trebouxiophyceae</taxon>
        <taxon>Trebouxiophyceae incertae sedis</taxon>
        <taxon>Coccomyxaceae</taxon>
        <taxon>Coccomyxa</taxon>
    </lineage>
</organism>
<evidence type="ECO:0000256" key="3">
    <source>
        <dbReference type="ARBA" id="ARBA00016178"/>
    </source>
</evidence>
<feature type="compositionally biased region" description="Low complexity" evidence="11">
    <location>
        <begin position="552"/>
        <end position="565"/>
    </location>
</feature>
<dbReference type="HAMAP" id="MF_01113">
    <property type="entry name" value="DNApol_IV"/>
    <property type="match status" value="1"/>
</dbReference>
<evidence type="ECO:0000256" key="5">
    <source>
        <dbReference type="ARBA" id="ARBA00022723"/>
    </source>
</evidence>
<feature type="region of interest" description="Disordered" evidence="11">
    <location>
        <begin position="1"/>
        <end position="21"/>
    </location>
</feature>
<dbReference type="Gene3D" id="3.40.1170.60">
    <property type="match status" value="1"/>
</dbReference>
<dbReference type="Pfam" id="PF11798">
    <property type="entry name" value="IMS_HHH"/>
    <property type="match status" value="1"/>
</dbReference>
<feature type="compositionally biased region" description="Basic and acidic residues" evidence="11">
    <location>
        <begin position="431"/>
        <end position="444"/>
    </location>
</feature>
<evidence type="ECO:0000256" key="9">
    <source>
        <dbReference type="ARBA" id="ARBA00023204"/>
    </source>
</evidence>
<feature type="region of interest" description="Disordered" evidence="11">
    <location>
        <begin position="672"/>
        <end position="727"/>
    </location>
</feature>
<dbReference type="InterPro" id="IPR043502">
    <property type="entry name" value="DNA/RNA_pol_sf"/>
</dbReference>
<feature type="compositionally biased region" description="Low complexity" evidence="11">
    <location>
        <begin position="529"/>
        <end position="539"/>
    </location>
</feature>
<dbReference type="CDD" id="cd03586">
    <property type="entry name" value="PolY_Pol_IV_kappa"/>
    <property type="match status" value="1"/>
</dbReference>
<protein>
    <recommendedName>
        <fullName evidence="3">DNA polymerase kappa</fullName>
    </recommendedName>
</protein>
<dbReference type="SUPFAM" id="SSF100879">
    <property type="entry name" value="Lesion bypass DNA polymerase (Y-family), little finger domain"/>
    <property type="match status" value="1"/>
</dbReference>
<dbReference type="PROSITE" id="PS51907">
    <property type="entry name" value="ZF_UBZ3"/>
    <property type="match status" value="1"/>
</dbReference>
<dbReference type="Proteomes" id="UP001491310">
    <property type="component" value="Unassembled WGS sequence"/>
</dbReference>
<feature type="compositionally biased region" description="Low complexity" evidence="11">
    <location>
        <begin position="467"/>
        <end position="484"/>
    </location>
</feature>
<evidence type="ECO:0000256" key="7">
    <source>
        <dbReference type="ARBA" id="ARBA00022771"/>
    </source>
</evidence>
<comment type="similarity">
    <text evidence="2">Belongs to the DNA polymerase type-Y family.</text>
</comment>
<dbReference type="Gene3D" id="3.30.1490.100">
    <property type="entry name" value="DNA polymerase, Y-family, little finger domain"/>
    <property type="match status" value="1"/>
</dbReference>
<keyword evidence="5" id="KW-0479">Metal-binding</keyword>
<dbReference type="Pfam" id="PF00817">
    <property type="entry name" value="IMS"/>
    <property type="match status" value="1"/>
</dbReference>
<dbReference type="NCBIfam" id="NF002677">
    <property type="entry name" value="PRK02406.1"/>
    <property type="match status" value="1"/>
</dbReference>
<dbReference type="PANTHER" id="PTHR11076:SF33">
    <property type="entry name" value="DNA POLYMERASE KAPPA"/>
    <property type="match status" value="1"/>
</dbReference>
<feature type="domain" description="UBZ3-type" evidence="13">
    <location>
        <begin position="635"/>
        <end position="669"/>
    </location>
</feature>
<dbReference type="InterPro" id="IPR043128">
    <property type="entry name" value="Rev_trsase/Diguanyl_cyclase"/>
</dbReference>
<gene>
    <name evidence="14" type="ORF">WJX75_003314</name>
</gene>
<feature type="compositionally biased region" description="Basic and acidic residues" evidence="11">
    <location>
        <begin position="683"/>
        <end position="695"/>
    </location>
</feature>
<accession>A0ABR2YPB2</accession>
<dbReference type="PIRSF" id="PIRSF036603">
    <property type="entry name" value="DPol_eta"/>
    <property type="match status" value="1"/>
</dbReference>
<reference evidence="14 15" key="1">
    <citation type="journal article" date="2024" name="Nat. Commun.">
        <title>Phylogenomics reveals the evolutionary origins of lichenization in chlorophyte algae.</title>
        <authorList>
            <person name="Puginier C."/>
            <person name="Libourel C."/>
            <person name="Otte J."/>
            <person name="Skaloud P."/>
            <person name="Haon M."/>
            <person name="Grisel S."/>
            <person name="Petersen M."/>
            <person name="Berrin J.G."/>
            <person name="Delaux P.M."/>
            <person name="Dal Grande F."/>
            <person name="Keller J."/>
        </authorList>
    </citation>
    <scope>NUCLEOTIDE SEQUENCE [LARGE SCALE GENOMIC DNA]</scope>
    <source>
        <strain evidence="14 15">SAG 216-7</strain>
    </source>
</reference>
<dbReference type="InterPro" id="IPR001126">
    <property type="entry name" value="UmuC"/>
</dbReference>
<comment type="caution">
    <text evidence="14">The sequence shown here is derived from an EMBL/GenBank/DDBJ whole genome shotgun (WGS) entry which is preliminary data.</text>
</comment>
<dbReference type="PANTHER" id="PTHR11076">
    <property type="entry name" value="DNA REPAIR POLYMERASE UMUC / TRANSFERASE FAMILY MEMBER"/>
    <property type="match status" value="1"/>
</dbReference>
<proteinExistence type="inferred from homology"/>
<dbReference type="SUPFAM" id="SSF56672">
    <property type="entry name" value="DNA/RNA polymerases"/>
    <property type="match status" value="1"/>
</dbReference>
<comment type="subcellular location">
    <subcellularLocation>
        <location evidence="1">Nucleus</location>
    </subcellularLocation>
</comment>
<evidence type="ECO:0000259" key="12">
    <source>
        <dbReference type="PROSITE" id="PS50173"/>
    </source>
</evidence>
<dbReference type="InterPro" id="IPR050116">
    <property type="entry name" value="DNA_polymerase-Y"/>
</dbReference>
<dbReference type="InterPro" id="IPR041298">
    <property type="entry name" value="UBZ3"/>
</dbReference>
<name>A0ABR2YPB2_9CHLO</name>
<evidence type="ECO:0000313" key="14">
    <source>
        <dbReference type="EMBL" id="KAK9908819.1"/>
    </source>
</evidence>
<dbReference type="EMBL" id="JALJOT010000007">
    <property type="protein sequence ID" value="KAK9908819.1"/>
    <property type="molecule type" value="Genomic_DNA"/>
</dbReference>
<dbReference type="Gene3D" id="3.30.70.270">
    <property type="match status" value="1"/>
</dbReference>
<keyword evidence="15" id="KW-1185">Reference proteome</keyword>
<evidence type="ECO:0000259" key="13">
    <source>
        <dbReference type="PROSITE" id="PS51907"/>
    </source>
</evidence>
<dbReference type="InterPro" id="IPR036775">
    <property type="entry name" value="DNA_pol_Y-fam_lit_finger_sf"/>
</dbReference>
<evidence type="ECO:0000256" key="8">
    <source>
        <dbReference type="ARBA" id="ARBA00022833"/>
    </source>
</evidence>
<keyword evidence="9" id="KW-0234">DNA repair</keyword>
<evidence type="ECO:0000256" key="11">
    <source>
        <dbReference type="SAM" id="MobiDB-lite"/>
    </source>
</evidence>
<keyword evidence="8" id="KW-0862">Zinc</keyword>
<keyword evidence="10" id="KW-0539">Nucleus</keyword>
<dbReference type="Pfam" id="PF11799">
    <property type="entry name" value="IMS_C"/>
    <property type="match status" value="1"/>
</dbReference>
<dbReference type="Pfam" id="PF18439">
    <property type="entry name" value="zf_UBZ"/>
    <property type="match status" value="1"/>
</dbReference>
<evidence type="ECO:0000256" key="6">
    <source>
        <dbReference type="ARBA" id="ARBA00022763"/>
    </source>
</evidence>
<evidence type="ECO:0000256" key="2">
    <source>
        <dbReference type="ARBA" id="ARBA00010945"/>
    </source>
</evidence>
<keyword evidence="4" id="KW-0808">Transferase</keyword>
<sequence>MSKDSAHFKNEERKQVQTQERLRKMQERAKALSASEIAGHTKAMDARLANLKAEMDLTRTWIHVDMDAFFASVEELDDPSLKGKPMAVGGIGMICTANYAARKFGVRSAMPGFIGRRLCPELLFVKPNFQKYTRAAAASRAVFCLFDSDFEAGSLDEAYLDITDYCRAHEITGEAVAEDIRRRVREETRLTCSCGIGPNRLLAKVASDMRKPDGQYAIMGEHSAISRFVDPLPIRKVPGIGKVSEQVLKALGVEVCADLIANRGLLAALFSPISADFFMEVGLGVGRTQHCTPVEDGAVGRKGISVERTFAALSTPGELEAKCSELAEKLAEDVTSEGLKGRTITLKLKTTNFEVRTRAATLPRHISAYDDIFREAMRLLRAELPITIRLMGIRLSGFLETNTEPGQRTLSAFLKPDAASEDGTEGLRGQDASRGDPRHCRDILDTSAPDEEAGPDLAHAWDEAPSGLGDAADAAEANRAGSDAPAASSTKQWCCQVCTYSSNHPRILRCDICDSVRGTRWDYYLGQSAEASSGSQQAAPARDSPTAREGAKQQGGSAGARGQRSILGFFSEADRKGAAASASQPPPKDSGAPPVGGRGMGAQVDQVNSRGAEGRSGAAGDRIAGEGSSVQWEQRGDGSWTCSQCGSSLAQESRTEHEDYHLAILLQKAESGGNTGMGQATPHAEDKAGSRSQLKDRKRKKDRGGHSIGSSQALTSFFKRADVQQQS</sequence>
<feature type="compositionally biased region" description="Low complexity" evidence="11">
    <location>
        <begin position="609"/>
        <end position="620"/>
    </location>
</feature>
<feature type="region of interest" description="Disordered" evidence="11">
    <location>
        <begin position="529"/>
        <end position="645"/>
    </location>
</feature>
<evidence type="ECO:0000256" key="10">
    <source>
        <dbReference type="ARBA" id="ARBA00023242"/>
    </source>
</evidence>
<dbReference type="InterPro" id="IPR017961">
    <property type="entry name" value="DNA_pol_Y-fam_little_finger"/>
</dbReference>
<evidence type="ECO:0000256" key="1">
    <source>
        <dbReference type="ARBA" id="ARBA00004123"/>
    </source>
</evidence>